<proteinExistence type="predicted"/>
<evidence type="ECO:0000313" key="1">
    <source>
        <dbReference type="EMBL" id="MEJ8302767.1"/>
    </source>
</evidence>
<sequence>MWNETVFREPGADYRIHPFWFWNGEMEPAQIVRQIQEMYEKGVGGFFICPRQGLKISYLSSIWFNRVRLAVAEAEAEARGLQVWLYDEYPYPSGMAGGEVLLDYPEANQRPLGHHGIQVKSGEQAKLELPWGRILYAKAVPTDEEGHVLWEKAVDLRSYIGNVQNEQVYQETGLTSYNRKRFFTYRTAFRLDWTAPAGGESEWAITVFQEEEIGDFKYYGGFVDPCHREAMSRFIELTHERYRSEIGEAFGQTVKGIFTDEIAPLGHLPWSPRLPEFFEQRCGYDLKEALPALLDHRYPDAARIRYDFFQSLHLLLGESYHKQVGDWCEAAGIQYASEVPGIRMTAQRFSHMPGGDSAHEKTGRSLDWILDRYGGRMRDNPKMVSSLARQLDRPRNLSECFHSVGWSMTLQDAKWMIDRMAAMGTNFYNFHAFFYTIGGLTKHDAPPSQFLQNPYWAHFRQLGDYVGRISYLMSEGEAYIPVALLDPTTTFWSLMGNPLHGFAYGGEDEGERAKLERLIADWKAISSQLLKSRRDYDHLDPELLAEADVSNGVIAIGKARYEVLVLPPLLNLEAAAWNKVQQFANAGGTVIGVGRLPSQNIQPGSPTAEQAAAFFDLSEQTGNTYGENKAALDSALKRVKASGQVEKDCHVTKQGAGHSAFIASSGSAGGKAAAQKLIELLDVVLPEPVRWETENACESVLMQLRRLPGDKEDAFSRFAVFLSNQEDRQEEARLVVVPGLLWPEITPEAEPCFQVEQLDLETGETVIVAVIQAAQKETQPSWSLKLPLAPYEAKAVRLSISGSHTATKSATIEVEADRTPQLSTKSFTAKIRPSVEGAWRIEAVQPNVLRIGAFDLQARDAEGVFLNEKGAAVKPFIDQVADRADRSRIQLTFGQEFGTPKRASVRYPIEAEYRAVFEAEPQIARSSMTLFMDSEAISGRWAIKLNGHTLSKEDFYSLEVNDHGNIACDLKPYVQKGQNELIVHVQVERDEDGLVDPLYIRGEFGVKLQAAVPPKLCSESNRAERISPEPLPDYPYYAGEMRYSRMFDPAKNSEGIEWNTDHAEGRFDLELKGWKNQDVAEVLVNGKSLGVRCWSPYRWSGKLSDLRPGMNELEVRITNTLIGQLEGTYFDADGHMLRDIAPAR</sequence>
<organism evidence="1 2">
    <name type="scientific">Saccharibacillus sacchari</name>
    <dbReference type="NCBI Taxonomy" id="456493"/>
    <lineage>
        <taxon>Bacteria</taxon>
        <taxon>Bacillati</taxon>
        <taxon>Bacillota</taxon>
        <taxon>Bacilli</taxon>
        <taxon>Bacillales</taxon>
        <taxon>Paenibacillaceae</taxon>
        <taxon>Saccharibacillus</taxon>
    </lineage>
</organism>
<comment type="caution">
    <text evidence="1">The sequence shown here is derived from an EMBL/GenBank/DDBJ whole genome shotgun (WGS) entry which is preliminary data.</text>
</comment>
<evidence type="ECO:0000313" key="2">
    <source>
        <dbReference type="Proteomes" id="UP001380953"/>
    </source>
</evidence>
<protein>
    <submittedName>
        <fullName evidence="1">Glycosyl hydrolase</fullName>
    </submittedName>
</protein>
<gene>
    <name evidence="1" type="ORF">WKI47_02440</name>
</gene>
<reference evidence="1" key="1">
    <citation type="submission" date="2024-03" db="EMBL/GenBank/DDBJ databases">
        <title>Whole genome sequecning of epiphytes from Marcgravia umbellata leaves.</title>
        <authorList>
            <person name="Kumar G."/>
            <person name="Savka M.A."/>
        </authorList>
    </citation>
    <scope>NUCLEOTIDE SEQUENCE</scope>
    <source>
        <strain evidence="1">RIT_BL5</strain>
    </source>
</reference>
<keyword evidence="2" id="KW-1185">Reference proteome</keyword>
<dbReference type="EMBL" id="JBBKAR010000004">
    <property type="protein sequence ID" value="MEJ8302767.1"/>
    <property type="molecule type" value="Genomic_DNA"/>
</dbReference>
<dbReference type="Proteomes" id="UP001380953">
    <property type="component" value="Unassembled WGS sequence"/>
</dbReference>
<name>A0ACC6P7G7_9BACL</name>
<keyword evidence="1" id="KW-0378">Hydrolase</keyword>
<accession>A0ACC6P7G7</accession>